<comment type="cofactor">
    <cofactor evidence="1">
        <name>pyridoxal 5'-phosphate</name>
        <dbReference type="ChEBI" id="CHEBI:597326"/>
    </cofactor>
</comment>
<evidence type="ECO:0000256" key="1">
    <source>
        <dbReference type="ARBA" id="ARBA00001933"/>
    </source>
</evidence>
<gene>
    <name evidence="6" type="ordered locus">TREAZ_3236</name>
</gene>
<dbReference type="CDD" id="cd00609">
    <property type="entry name" value="AAT_like"/>
    <property type="match status" value="1"/>
</dbReference>
<reference evidence="7" key="1">
    <citation type="submission" date="2009-12" db="EMBL/GenBank/DDBJ databases">
        <title>Complete sequence of Treponema azotonutricium strain ZAS-9.</title>
        <authorList>
            <person name="Tetu S.G."/>
            <person name="Matson E."/>
            <person name="Ren Q."/>
            <person name="Seshadri R."/>
            <person name="Elbourne L."/>
            <person name="Hassan K.A."/>
            <person name="Durkin A."/>
            <person name="Radune D."/>
            <person name="Mohamoud Y."/>
            <person name="Shay R."/>
            <person name="Jin S."/>
            <person name="Zhang X."/>
            <person name="Lucey K."/>
            <person name="Ballor N.R."/>
            <person name="Ottesen E."/>
            <person name="Rosenthal R."/>
            <person name="Allen A."/>
            <person name="Leadbetter J.R."/>
            <person name="Paulsen I.T."/>
        </authorList>
    </citation>
    <scope>NUCLEOTIDE SEQUENCE [LARGE SCALE GENOMIC DNA]</scope>
    <source>
        <strain evidence="7">ATCC BAA-888 / DSM 13862 / ZAS-9</strain>
    </source>
</reference>
<dbReference type="EC" id="2.6.1.9" evidence="6"/>
<dbReference type="KEGG" id="taz:TREAZ_3236"/>
<evidence type="ECO:0000256" key="3">
    <source>
        <dbReference type="ARBA" id="ARBA00022679"/>
    </source>
</evidence>
<evidence type="ECO:0000259" key="5">
    <source>
        <dbReference type="Pfam" id="PF00155"/>
    </source>
</evidence>
<dbReference type="eggNOG" id="COG0079">
    <property type="taxonomic scope" value="Bacteria"/>
</dbReference>
<dbReference type="PANTHER" id="PTHR42885">
    <property type="entry name" value="HISTIDINOL-PHOSPHATE AMINOTRANSFERASE-RELATED"/>
    <property type="match status" value="1"/>
</dbReference>
<evidence type="ECO:0000313" key="7">
    <source>
        <dbReference type="Proteomes" id="UP000009222"/>
    </source>
</evidence>
<dbReference type="GO" id="GO:0004400">
    <property type="term" value="F:histidinol-phosphate transaminase activity"/>
    <property type="evidence" value="ECO:0007669"/>
    <property type="project" value="UniProtKB-EC"/>
</dbReference>
<dbReference type="InterPro" id="IPR015421">
    <property type="entry name" value="PyrdxlP-dep_Trfase_major"/>
</dbReference>
<reference evidence="6 7" key="2">
    <citation type="journal article" date="2011" name="ISME J.">
        <title>RNA-seq reveals cooperative metabolic interactions between two termite-gut spirochete species in co-culture.</title>
        <authorList>
            <person name="Rosenthal A.Z."/>
            <person name="Matson E.G."/>
            <person name="Eldar A."/>
            <person name="Leadbetter J.R."/>
        </authorList>
    </citation>
    <scope>NUCLEOTIDE SEQUENCE [LARGE SCALE GENOMIC DNA]</scope>
    <source>
        <strain evidence="7">ATCC BAA-888 / DSM 13862 / ZAS-9</strain>
    </source>
</reference>
<dbReference type="PANTHER" id="PTHR42885:SF2">
    <property type="entry name" value="HISTIDINOL-PHOSPHATE AMINOTRANSFERASE"/>
    <property type="match status" value="1"/>
</dbReference>
<dbReference type="AlphaFoldDB" id="F5Y984"/>
<dbReference type="Gene3D" id="3.40.640.10">
    <property type="entry name" value="Type I PLP-dependent aspartate aminotransferase-like (Major domain)"/>
    <property type="match status" value="1"/>
</dbReference>
<dbReference type="STRING" id="545695.TREAZ_3236"/>
<keyword evidence="3 6" id="KW-0808">Transferase</keyword>
<dbReference type="HOGENOM" id="CLU_017584_3_0_12"/>
<evidence type="ECO:0000313" key="6">
    <source>
        <dbReference type="EMBL" id="AEF81356.1"/>
    </source>
</evidence>
<evidence type="ECO:0000256" key="2">
    <source>
        <dbReference type="ARBA" id="ARBA00022576"/>
    </source>
</evidence>
<dbReference type="InterPro" id="IPR004839">
    <property type="entry name" value="Aminotransferase_I/II_large"/>
</dbReference>
<proteinExistence type="predicted"/>
<keyword evidence="7" id="KW-1185">Reference proteome</keyword>
<evidence type="ECO:0000256" key="4">
    <source>
        <dbReference type="ARBA" id="ARBA00022898"/>
    </source>
</evidence>
<protein>
    <submittedName>
        <fullName evidence="6">Histidinol-phosphate transaminase</fullName>
        <ecNumber evidence="6">2.6.1.9</ecNumber>
    </submittedName>
</protein>
<dbReference type="Gene3D" id="3.90.1150.10">
    <property type="entry name" value="Aspartate Aminotransferase, domain 1"/>
    <property type="match status" value="1"/>
</dbReference>
<dbReference type="InParanoid" id="F5Y984"/>
<dbReference type="InterPro" id="IPR015422">
    <property type="entry name" value="PyrdxlP-dep_Trfase_small"/>
</dbReference>
<keyword evidence="2 6" id="KW-0032">Aminotransferase</keyword>
<dbReference type="FunCoup" id="F5Y984">
    <property type="interactions" value="335"/>
</dbReference>
<dbReference type="Proteomes" id="UP000009222">
    <property type="component" value="Chromosome"/>
</dbReference>
<accession>F5Y984</accession>
<dbReference type="SUPFAM" id="SSF53383">
    <property type="entry name" value="PLP-dependent transferases"/>
    <property type="match status" value="1"/>
</dbReference>
<dbReference type="InterPro" id="IPR015424">
    <property type="entry name" value="PyrdxlP-dep_Trfase"/>
</dbReference>
<feature type="domain" description="Aminotransferase class I/classII large" evidence="5">
    <location>
        <begin position="3"/>
        <end position="317"/>
    </location>
</feature>
<name>F5Y984_LEAAZ</name>
<dbReference type="Pfam" id="PF00155">
    <property type="entry name" value="Aminotran_1_2"/>
    <property type="match status" value="1"/>
</dbReference>
<dbReference type="GO" id="GO:0030170">
    <property type="term" value="F:pyridoxal phosphate binding"/>
    <property type="evidence" value="ECO:0007669"/>
    <property type="project" value="InterPro"/>
</dbReference>
<dbReference type="EMBL" id="CP001841">
    <property type="protein sequence ID" value="AEF81356.1"/>
    <property type="molecule type" value="Genomic_DNA"/>
</dbReference>
<sequence length="326" mass="35396">MIEAIAKAADERLRLYPDPACTEFREAVAARYGVAVEQVFAGNGSDEVLAFAFAAFFECQGVSGAVPILFPDITYSFYPVYARLWDVPFRTVSLKDNFSIDPDDYKQNNGGIIFPNPNAPTAKALALDAITKLAGYEEKNGKALIVDEAYIAFADKPGIKSAVTLVKQFPNLLTVHTLSKAASLAGLRVGFAIGHKDLIEALCRVRDSVNSYTVDRLALAGAAAAVSDFAYYDEVNRHVCSTREKVSASLAQMGFTVIPSQANFVFASPPASSGKSGMQVFSALREKGILVRRFDKPRINNYLRISMGTDDEMDTFLNGCAEIIRG</sequence>
<organism evidence="6 7">
    <name type="scientific">Leadbettera azotonutricia (strain ATCC BAA-888 / DSM 13862 / ZAS-9)</name>
    <name type="common">Treponema azotonutricium</name>
    <dbReference type="NCBI Taxonomy" id="545695"/>
    <lineage>
        <taxon>Bacteria</taxon>
        <taxon>Pseudomonadati</taxon>
        <taxon>Spirochaetota</taxon>
        <taxon>Spirochaetia</taxon>
        <taxon>Spirochaetales</taxon>
        <taxon>Breznakiellaceae</taxon>
        <taxon>Leadbettera</taxon>
    </lineage>
</organism>
<keyword evidence="4" id="KW-0663">Pyridoxal phosphate</keyword>